<comment type="caution">
    <text evidence="2">The sequence shown here is derived from an EMBL/GenBank/DDBJ whole genome shotgun (WGS) entry which is preliminary data.</text>
</comment>
<protein>
    <submittedName>
        <fullName evidence="2">Cysteine-rich repeat protein</fullName>
    </submittedName>
</protein>
<organism evidence="2 3">
    <name type="scientific">Candidatus Uhrbacteria bacterium GW2011_GWA2_52_8d</name>
    <dbReference type="NCBI Taxonomy" id="1618979"/>
    <lineage>
        <taxon>Bacteria</taxon>
        <taxon>Candidatus Uhriibacteriota</taxon>
    </lineage>
</organism>
<evidence type="ECO:0000313" key="3">
    <source>
        <dbReference type="Proteomes" id="UP000034054"/>
    </source>
</evidence>
<dbReference type="PATRIC" id="fig|1618979.3.peg.407"/>
<dbReference type="EMBL" id="LCRH01000024">
    <property type="protein sequence ID" value="KKW32548.1"/>
    <property type="molecule type" value="Genomic_DNA"/>
</dbReference>
<name>A0A0G1XMM5_9BACT</name>
<dbReference type="PROSITE" id="PS00018">
    <property type="entry name" value="EF_HAND_1"/>
    <property type="match status" value="1"/>
</dbReference>
<dbReference type="SUPFAM" id="SSF53300">
    <property type="entry name" value="vWA-like"/>
    <property type="match status" value="1"/>
</dbReference>
<feature type="domain" description="VWFA" evidence="1">
    <location>
        <begin position="1383"/>
        <end position="1661"/>
    </location>
</feature>
<dbReference type="Pfam" id="PF00092">
    <property type="entry name" value="VWA"/>
    <property type="match status" value="1"/>
</dbReference>
<reference evidence="2 3" key="1">
    <citation type="journal article" date="2015" name="Nature">
        <title>rRNA introns, odd ribosomes, and small enigmatic genomes across a large radiation of phyla.</title>
        <authorList>
            <person name="Brown C.T."/>
            <person name="Hug L.A."/>
            <person name="Thomas B.C."/>
            <person name="Sharon I."/>
            <person name="Castelle C.J."/>
            <person name="Singh A."/>
            <person name="Wilkins M.J."/>
            <person name="Williams K.H."/>
            <person name="Banfield J.F."/>
        </authorList>
    </citation>
    <scope>NUCLEOTIDE SEQUENCE [LARGE SCALE GENOMIC DNA]</scope>
</reference>
<accession>A0A0G1XMM5</accession>
<dbReference type="Gene3D" id="3.40.50.410">
    <property type="entry name" value="von Willebrand factor, type A domain"/>
    <property type="match status" value="1"/>
</dbReference>
<dbReference type="InterPro" id="IPR036465">
    <property type="entry name" value="vWFA_dom_sf"/>
</dbReference>
<gene>
    <name evidence="2" type="ORF">UY76_C0024G0002</name>
</gene>
<evidence type="ECO:0000313" key="2">
    <source>
        <dbReference type="EMBL" id="KKW32548.1"/>
    </source>
</evidence>
<sequence length="1736" mass="183652">MNKDTGYAISTVSVTVDEDVTGEATLQLQCACTTDASCGETGIGCGASNCCYKRPTLVRGQIYPAENSGDLSAGGEGYCRNTAVWLEFSQMMDEATFDLGEDTDGDGIIDQNEFEANLYLDLVSVANSDGDQEKIDEIADCPTGYDGASSSASTSAGARFWHWIKSLVLGIFGREASASQTFACHVPVTYELSLNENDSMHVYLRYSALLEENAVYRLVVIGDDDGTDSVKNGILSEDGVTLCLGSNCDYRAFERQFEIGEDICDLDRVVVEDTGDVDATEYEDLSIQYFSSTGEEHAFTATPQTYRTSSGYEEISPLTDLYEWEWAWTSSETDAAEGDVVAAGVEDPEDTTRNFTSSGYTGREQVFATAKITTDELFETSTEGNTVSGTLEVTALVCENPWPSLESTTLDFPYVEDDATLPTYFSFYYCRDAGDTGIDDDLPDLENPIDVTSLSSSGIIQELIFKVEDSSDAIGVRVLANEGYLTPSAWVEEQEFIGSFSETELDGYPAVEAGNTLYAAAANVNSGTIYPNIYIVSSNDNASDEAQEIFDQLLENWRFNANTDEVTDINLCQNSATASYITTDDGEYVECVWDGDCLETCEESVCSVTGGTCTDDADCPLTASASLCDAQKGKLTRDMTRLLDVVDMATTIDGYGDDNGHCSVTKNQSCDEDDDCPGSEECVAGFPEVQSGTFVPALSNSIWSSWSASLGNELGTALPTDPINEFYNCSESGYDSTSCWNGEEGTFICPENSHLYGYQSVGGEDYLLYAVLESDGGDYTWAYDLDAGLSDEVTVYAEYPSAYKPSSSVGGGFSEDPVFCDASIWGDSALCGDGTQGASETCEIGDTTTGVACTVCVNPDDDTYDGVEGCTTDAECGTDGTCGSGTHTYACAIDSSNQCYWDTATTSACVAYECGNGVVETGETCDDGSLNGTYGHCDDECGAGDAIYCGDGYLAASEECDCGTTSTYATVIADSSSWATIGSDGTGTVASPWCGVSNGQYAADLDESCAYNCTQPGLACGDGRVNGSEECDGDYEEWEGSLCEDGVTTCTSDSDCSDGDTCGSADEYTSAGTGFVCVGGSDAGDACDDSSDCESTECSTNTYDLYRYRTCSADCSWGSWSTRVGGDQVCGNGTVDGDEVCDDGNSSNNDECLNTCVENVCGDDYVYVGSESCDDGDANGTVCTADYEDTCNYCNVSCQYKTASGGYCGDGVVDTGEVCDGSYTYTLTYYDSAGAESAGSCTTYAETTTEGYTCRWMGVCNGGSENGELCTLDYSTYLSTGTVSALSFPAEDANTCADDVDCVPPVCADDCGSSCPSNYASTGLLVQSEASGANIGDSISLYSYLNSEGDSPDNGVIYIPACNVATSITADIDNTDVTLPDVDIVFVTDLSGSMDWDLDANTYCEGGPNDGDSCESTKDCGLLYDCTEYGASTGIRRIDYVVEATKNAVEALFDAYSQDATMQISLVSFSGSIDATDGVVTDSELVGDSSESALLSLLDGYLTAVEGGTSTYAGMESAVSILSSSSAEVKIIVLLSDGEPGLNQNYSITTSTVDEWEPSSGSAYTWNTYPSTQNWSGVSACVAEVADNLIDGSTEGVPREDISIYSVAVTSSDDLRGYMAHLSSNVCAWDEITNADDDECEGAYAYSAESAEEIEEVYEAIIDAILGTTVTLTTTDASGDTVSTTAEVKSGSDQALPFPDGFVCQSTQQTMPLRNVFYGSGAQLFSDFTLTYCPYE</sequence>
<evidence type="ECO:0000259" key="1">
    <source>
        <dbReference type="PROSITE" id="PS50234"/>
    </source>
</evidence>
<dbReference type="SMART" id="SM00327">
    <property type="entry name" value="VWA"/>
    <property type="match status" value="1"/>
</dbReference>
<dbReference type="PROSITE" id="PS50234">
    <property type="entry name" value="VWFA"/>
    <property type="match status" value="1"/>
</dbReference>
<proteinExistence type="predicted"/>
<dbReference type="InterPro" id="IPR002035">
    <property type="entry name" value="VWF_A"/>
</dbReference>
<dbReference type="Proteomes" id="UP000034054">
    <property type="component" value="Unassembled WGS sequence"/>
</dbReference>
<dbReference type="InterPro" id="IPR018247">
    <property type="entry name" value="EF_Hand_1_Ca_BS"/>
</dbReference>